<evidence type="ECO:0000256" key="7">
    <source>
        <dbReference type="RuleBase" id="RU004466"/>
    </source>
</evidence>
<evidence type="ECO:0000256" key="6">
    <source>
        <dbReference type="ARBA" id="ARBA00023229"/>
    </source>
</evidence>
<dbReference type="InterPro" id="IPR033749">
    <property type="entry name" value="Polyprenyl_synt_CS"/>
</dbReference>
<dbReference type="FunFam" id="1.10.600.10:FF:000001">
    <property type="entry name" value="Geranylgeranyl diphosphate synthase"/>
    <property type="match status" value="1"/>
</dbReference>
<dbReference type="CDD" id="cd00685">
    <property type="entry name" value="Trans_IPPS_HT"/>
    <property type="match status" value="1"/>
</dbReference>
<dbReference type="PANTHER" id="PTHR43281">
    <property type="entry name" value="FARNESYL DIPHOSPHATE SYNTHASE"/>
    <property type="match status" value="1"/>
</dbReference>
<dbReference type="GO" id="GO:0004659">
    <property type="term" value="F:prenyltransferase activity"/>
    <property type="evidence" value="ECO:0007669"/>
    <property type="project" value="InterPro"/>
</dbReference>
<organism evidence="8 9">
    <name type="scientific">Rhodovastum atsumiense</name>
    <dbReference type="NCBI Taxonomy" id="504468"/>
    <lineage>
        <taxon>Bacteria</taxon>
        <taxon>Pseudomonadati</taxon>
        <taxon>Pseudomonadota</taxon>
        <taxon>Alphaproteobacteria</taxon>
        <taxon>Acetobacterales</taxon>
        <taxon>Acetobacteraceae</taxon>
        <taxon>Rhodovastum</taxon>
    </lineage>
</organism>
<dbReference type="Gene3D" id="1.10.600.10">
    <property type="entry name" value="Farnesyl Diphosphate Synthase"/>
    <property type="match status" value="1"/>
</dbReference>
<proteinExistence type="inferred from homology"/>
<protein>
    <submittedName>
        <fullName evidence="8">Polyprenyl synthetase family protein</fullName>
    </submittedName>
</protein>
<name>A0A5M6IX29_9PROT</name>
<evidence type="ECO:0000256" key="4">
    <source>
        <dbReference type="ARBA" id="ARBA00022723"/>
    </source>
</evidence>
<dbReference type="PROSITE" id="PS00444">
    <property type="entry name" value="POLYPRENYL_SYNTHASE_2"/>
    <property type="match status" value="1"/>
</dbReference>
<dbReference type="GO" id="GO:0016114">
    <property type="term" value="P:terpenoid biosynthetic process"/>
    <property type="evidence" value="ECO:0007669"/>
    <property type="project" value="UniProtKB-ARBA"/>
</dbReference>
<keyword evidence="5" id="KW-0460">Magnesium</keyword>
<dbReference type="GO" id="GO:0046872">
    <property type="term" value="F:metal ion binding"/>
    <property type="evidence" value="ECO:0007669"/>
    <property type="project" value="UniProtKB-KW"/>
</dbReference>
<dbReference type="InterPro" id="IPR000092">
    <property type="entry name" value="Polyprenyl_synt"/>
</dbReference>
<dbReference type="AlphaFoldDB" id="A0A5M6IX29"/>
<evidence type="ECO:0000256" key="1">
    <source>
        <dbReference type="ARBA" id="ARBA00001946"/>
    </source>
</evidence>
<dbReference type="RefSeq" id="WP_150040114.1">
    <property type="nucleotide sequence ID" value="NZ_OW485601.1"/>
</dbReference>
<evidence type="ECO:0000313" key="8">
    <source>
        <dbReference type="EMBL" id="KAA5612886.1"/>
    </source>
</evidence>
<dbReference type="PROSITE" id="PS00723">
    <property type="entry name" value="POLYPRENYL_SYNTHASE_1"/>
    <property type="match status" value="1"/>
</dbReference>
<comment type="cofactor">
    <cofactor evidence="1">
        <name>Mg(2+)</name>
        <dbReference type="ChEBI" id="CHEBI:18420"/>
    </cofactor>
</comment>
<reference evidence="8 9" key="1">
    <citation type="submission" date="2019-09" db="EMBL/GenBank/DDBJ databases">
        <title>Genome sequence of Rhodovastum atsumiense, a diverse member of the Acetobacteraceae family of non-sulfur purple photosynthetic bacteria.</title>
        <authorList>
            <person name="Meyer T."/>
            <person name="Kyndt J."/>
        </authorList>
    </citation>
    <scope>NUCLEOTIDE SEQUENCE [LARGE SCALE GENOMIC DNA]</scope>
    <source>
        <strain evidence="8 9">DSM 21279</strain>
    </source>
</reference>
<gene>
    <name evidence="8" type="ORF">F1189_07545</name>
</gene>
<comment type="similarity">
    <text evidence="2 7">Belongs to the FPP/GGPP synthase family.</text>
</comment>
<keyword evidence="9" id="KW-1185">Reference proteome</keyword>
<dbReference type="SFLD" id="SFLDS00005">
    <property type="entry name" value="Isoprenoid_Synthase_Type_I"/>
    <property type="match status" value="1"/>
</dbReference>
<evidence type="ECO:0000256" key="5">
    <source>
        <dbReference type="ARBA" id="ARBA00022842"/>
    </source>
</evidence>
<dbReference type="Proteomes" id="UP000325255">
    <property type="component" value="Unassembled WGS sequence"/>
</dbReference>
<sequence length="289" mass="30019">MDATSRIERALAAAVARAEGLGGPPKLAEAMHYSVFPRGARIRPRLCLAVARACGDDEPAITDAAAASIELMHCGSLVHDDLPCFDDADIRRGKPAVHKAFGEQIAVLAGDALIVMAFQVLAWATVSRPERLSHLMLTLGRAVGAPSGIIAGQAWECEPVIDLAEYQQEKTGALFAAATVMGAAAAGMEAEPWRLLGERLGEAYQVADDIRDVASSREDLGKPIGQDAALGRPSAVAQLGMQGALARLKDLAAGAVAAIPDCPGAAELRAHILSESQRLVPPKLAAAAA</sequence>
<dbReference type="PANTHER" id="PTHR43281:SF1">
    <property type="entry name" value="FARNESYL DIPHOSPHATE SYNTHASE"/>
    <property type="match status" value="1"/>
</dbReference>
<keyword evidence="6" id="KW-0414">Isoprene biosynthesis</keyword>
<dbReference type="EMBL" id="VWPK01000009">
    <property type="protein sequence ID" value="KAA5612886.1"/>
    <property type="molecule type" value="Genomic_DNA"/>
</dbReference>
<accession>A0A5M6IX29</accession>
<dbReference type="InterPro" id="IPR008949">
    <property type="entry name" value="Isoprenoid_synthase_dom_sf"/>
</dbReference>
<keyword evidence="3 7" id="KW-0808">Transferase</keyword>
<keyword evidence="4" id="KW-0479">Metal-binding</keyword>
<comment type="caution">
    <text evidence="8">The sequence shown here is derived from an EMBL/GenBank/DDBJ whole genome shotgun (WGS) entry which is preliminary data.</text>
</comment>
<evidence type="ECO:0000313" key="9">
    <source>
        <dbReference type="Proteomes" id="UP000325255"/>
    </source>
</evidence>
<dbReference type="Pfam" id="PF00348">
    <property type="entry name" value="polyprenyl_synt"/>
    <property type="match status" value="1"/>
</dbReference>
<evidence type="ECO:0000256" key="2">
    <source>
        <dbReference type="ARBA" id="ARBA00006706"/>
    </source>
</evidence>
<dbReference type="OrthoDB" id="9805316at2"/>
<dbReference type="SUPFAM" id="SSF48576">
    <property type="entry name" value="Terpenoid synthases"/>
    <property type="match status" value="1"/>
</dbReference>
<evidence type="ECO:0000256" key="3">
    <source>
        <dbReference type="ARBA" id="ARBA00022679"/>
    </source>
</evidence>